<protein>
    <submittedName>
        <fullName evidence="1">Os07g0134650 protein</fullName>
    </submittedName>
</protein>
<dbReference type="PaxDb" id="39947-A0A0N7KMW6"/>
<accession>A0A0N7KMW6</accession>
<dbReference type="InParanoid" id="A0A0N7KMW6"/>
<reference evidence="1 2" key="3">
    <citation type="journal article" date="2013" name="Rice">
        <title>Improvement of the Oryza sativa Nipponbare reference genome using next generation sequence and optical map data.</title>
        <authorList>
            <person name="Kawahara Y."/>
            <person name="de la Bastide M."/>
            <person name="Hamilton J.P."/>
            <person name="Kanamori H."/>
            <person name="McCombie W.R."/>
            <person name="Ouyang S."/>
            <person name="Schwartz D.C."/>
            <person name="Tanaka T."/>
            <person name="Wu J."/>
            <person name="Zhou S."/>
            <person name="Childs K.L."/>
            <person name="Davidson R.M."/>
            <person name="Lin H."/>
            <person name="Quesada-Ocampo L."/>
            <person name="Vaillancourt B."/>
            <person name="Sakai H."/>
            <person name="Lee S.S."/>
            <person name="Kim J."/>
            <person name="Numa H."/>
            <person name="Itoh T."/>
            <person name="Buell C.R."/>
            <person name="Matsumoto T."/>
        </authorList>
    </citation>
    <scope>NUCLEOTIDE SEQUENCE [LARGE SCALE GENOMIC DNA]</scope>
    <source>
        <strain evidence="2">cv. Nipponbare</strain>
    </source>
</reference>
<gene>
    <name evidence="1" type="ordered locus">Os07g0134650</name>
    <name evidence="1" type="ORF">OSNPB_070134650</name>
</gene>
<dbReference type="EMBL" id="AP014963">
    <property type="protein sequence ID" value="BAS99961.1"/>
    <property type="molecule type" value="Genomic_DNA"/>
</dbReference>
<dbReference type="AlphaFoldDB" id="A0A0N7KMW6"/>
<organism evidence="1 2">
    <name type="scientific">Oryza sativa subsp. japonica</name>
    <name type="common">Rice</name>
    <dbReference type="NCBI Taxonomy" id="39947"/>
    <lineage>
        <taxon>Eukaryota</taxon>
        <taxon>Viridiplantae</taxon>
        <taxon>Streptophyta</taxon>
        <taxon>Embryophyta</taxon>
        <taxon>Tracheophyta</taxon>
        <taxon>Spermatophyta</taxon>
        <taxon>Magnoliopsida</taxon>
        <taxon>Liliopsida</taxon>
        <taxon>Poales</taxon>
        <taxon>Poaceae</taxon>
        <taxon>BOP clade</taxon>
        <taxon>Oryzoideae</taxon>
        <taxon>Oryzeae</taxon>
        <taxon>Oryzinae</taxon>
        <taxon>Oryza</taxon>
        <taxon>Oryza sativa</taxon>
    </lineage>
</organism>
<reference evidence="2" key="1">
    <citation type="journal article" date="2005" name="Nature">
        <title>The map-based sequence of the rice genome.</title>
        <authorList>
            <consortium name="International rice genome sequencing project (IRGSP)"/>
            <person name="Matsumoto T."/>
            <person name="Wu J."/>
            <person name="Kanamori H."/>
            <person name="Katayose Y."/>
            <person name="Fujisawa M."/>
            <person name="Namiki N."/>
            <person name="Mizuno H."/>
            <person name="Yamamoto K."/>
            <person name="Antonio B.A."/>
            <person name="Baba T."/>
            <person name="Sakata K."/>
            <person name="Nagamura Y."/>
            <person name="Aoki H."/>
            <person name="Arikawa K."/>
            <person name="Arita K."/>
            <person name="Bito T."/>
            <person name="Chiden Y."/>
            <person name="Fujitsuka N."/>
            <person name="Fukunaka R."/>
            <person name="Hamada M."/>
            <person name="Harada C."/>
            <person name="Hayashi A."/>
            <person name="Hijishita S."/>
            <person name="Honda M."/>
            <person name="Hosokawa S."/>
            <person name="Ichikawa Y."/>
            <person name="Idonuma A."/>
            <person name="Iijima M."/>
            <person name="Ikeda M."/>
            <person name="Ikeno M."/>
            <person name="Ito K."/>
            <person name="Ito S."/>
            <person name="Ito T."/>
            <person name="Ito Y."/>
            <person name="Ito Y."/>
            <person name="Iwabuchi A."/>
            <person name="Kamiya K."/>
            <person name="Karasawa W."/>
            <person name="Kurita K."/>
            <person name="Katagiri S."/>
            <person name="Kikuta A."/>
            <person name="Kobayashi H."/>
            <person name="Kobayashi N."/>
            <person name="Machita K."/>
            <person name="Maehara T."/>
            <person name="Masukawa M."/>
            <person name="Mizubayashi T."/>
            <person name="Mukai Y."/>
            <person name="Nagasaki H."/>
            <person name="Nagata Y."/>
            <person name="Naito S."/>
            <person name="Nakashima M."/>
            <person name="Nakama Y."/>
            <person name="Nakamichi Y."/>
            <person name="Nakamura M."/>
            <person name="Meguro A."/>
            <person name="Negishi M."/>
            <person name="Ohta I."/>
            <person name="Ohta T."/>
            <person name="Okamoto M."/>
            <person name="Ono N."/>
            <person name="Saji S."/>
            <person name="Sakaguchi M."/>
            <person name="Sakai K."/>
            <person name="Shibata M."/>
            <person name="Shimokawa T."/>
            <person name="Song J."/>
            <person name="Takazaki Y."/>
            <person name="Terasawa K."/>
            <person name="Tsugane M."/>
            <person name="Tsuji K."/>
            <person name="Ueda S."/>
            <person name="Waki K."/>
            <person name="Yamagata H."/>
            <person name="Yamamoto M."/>
            <person name="Yamamoto S."/>
            <person name="Yamane H."/>
            <person name="Yoshiki S."/>
            <person name="Yoshihara R."/>
            <person name="Yukawa K."/>
            <person name="Zhong H."/>
            <person name="Yano M."/>
            <person name="Yuan Q."/>
            <person name="Ouyang S."/>
            <person name="Liu J."/>
            <person name="Jones K.M."/>
            <person name="Gansberger K."/>
            <person name="Moffat K."/>
            <person name="Hill J."/>
            <person name="Bera J."/>
            <person name="Fadrosh D."/>
            <person name="Jin S."/>
            <person name="Johri S."/>
            <person name="Kim M."/>
            <person name="Overton L."/>
            <person name="Reardon M."/>
            <person name="Tsitrin T."/>
            <person name="Vuong H."/>
            <person name="Weaver B."/>
            <person name="Ciecko A."/>
            <person name="Tallon L."/>
            <person name="Jackson J."/>
            <person name="Pai G."/>
            <person name="Aken S.V."/>
            <person name="Utterback T."/>
            <person name="Reidmuller S."/>
            <person name="Feldblyum T."/>
            <person name="Hsiao J."/>
            <person name="Zismann V."/>
            <person name="Iobst S."/>
            <person name="de Vazeille A.R."/>
            <person name="Buell C.R."/>
            <person name="Ying K."/>
            <person name="Li Y."/>
            <person name="Lu T."/>
            <person name="Huang Y."/>
            <person name="Zhao Q."/>
            <person name="Feng Q."/>
            <person name="Zhang L."/>
            <person name="Zhu J."/>
            <person name="Weng Q."/>
            <person name="Mu J."/>
            <person name="Lu Y."/>
            <person name="Fan D."/>
            <person name="Liu Y."/>
            <person name="Guan J."/>
            <person name="Zhang Y."/>
            <person name="Yu S."/>
            <person name="Liu X."/>
            <person name="Zhang Y."/>
            <person name="Hong G."/>
            <person name="Han B."/>
            <person name="Choisne N."/>
            <person name="Demange N."/>
            <person name="Orjeda G."/>
            <person name="Samain S."/>
            <person name="Cattolico L."/>
            <person name="Pelletier E."/>
            <person name="Couloux A."/>
            <person name="Segurens B."/>
            <person name="Wincker P."/>
            <person name="D'Hont A."/>
            <person name="Scarpelli C."/>
            <person name="Weissenbach J."/>
            <person name="Salanoubat M."/>
            <person name="Quetier F."/>
            <person name="Yu Y."/>
            <person name="Kim H.R."/>
            <person name="Rambo T."/>
            <person name="Currie J."/>
            <person name="Collura K."/>
            <person name="Luo M."/>
            <person name="Yang T."/>
            <person name="Ammiraju J.S.S."/>
            <person name="Engler F."/>
            <person name="Soderlund C."/>
            <person name="Wing R.A."/>
            <person name="Palmer L.E."/>
            <person name="de la Bastide M."/>
            <person name="Spiegel L."/>
            <person name="Nascimento L."/>
            <person name="Zutavern T."/>
            <person name="O'Shaughnessy A."/>
            <person name="Dike S."/>
            <person name="Dedhia N."/>
            <person name="Preston R."/>
            <person name="Balija V."/>
            <person name="McCombie W.R."/>
            <person name="Chow T."/>
            <person name="Chen H."/>
            <person name="Chung M."/>
            <person name="Chen C."/>
            <person name="Shaw J."/>
            <person name="Wu H."/>
            <person name="Hsiao K."/>
            <person name="Chao Y."/>
            <person name="Chu M."/>
            <person name="Cheng C."/>
            <person name="Hour A."/>
            <person name="Lee P."/>
            <person name="Lin S."/>
            <person name="Lin Y."/>
            <person name="Liou J."/>
            <person name="Liu S."/>
            <person name="Hsing Y."/>
            <person name="Raghuvanshi S."/>
            <person name="Mohanty A."/>
            <person name="Bharti A.K."/>
            <person name="Gaur A."/>
            <person name="Gupta V."/>
            <person name="Kumar D."/>
            <person name="Ravi V."/>
            <person name="Vij S."/>
            <person name="Kapur A."/>
            <person name="Khurana P."/>
            <person name="Khurana P."/>
            <person name="Khurana J.P."/>
            <person name="Tyagi A.K."/>
            <person name="Gaikwad K."/>
            <person name="Singh A."/>
            <person name="Dalal V."/>
            <person name="Srivastava S."/>
            <person name="Dixit A."/>
            <person name="Pal A.K."/>
            <person name="Ghazi I.A."/>
            <person name="Yadav M."/>
            <person name="Pandit A."/>
            <person name="Bhargava A."/>
            <person name="Sureshbabu K."/>
            <person name="Batra K."/>
            <person name="Sharma T.R."/>
            <person name="Mohapatra T."/>
            <person name="Singh N.K."/>
            <person name="Messing J."/>
            <person name="Nelson A.B."/>
            <person name="Fuks G."/>
            <person name="Kavchok S."/>
            <person name="Keizer G."/>
            <person name="Linton E."/>
            <person name="Llaca V."/>
            <person name="Song R."/>
            <person name="Tanyolac B."/>
            <person name="Young S."/>
            <person name="Ho-Il K."/>
            <person name="Hahn J.H."/>
            <person name="Sangsakoo G."/>
            <person name="Vanavichit A."/>
            <person name="de Mattos Luiz.A.T."/>
            <person name="Zimmer P.D."/>
            <person name="Malone G."/>
            <person name="Dellagostin O."/>
            <person name="de Oliveira A.C."/>
            <person name="Bevan M."/>
            <person name="Bancroft I."/>
            <person name="Minx P."/>
            <person name="Cordum H."/>
            <person name="Wilson R."/>
            <person name="Cheng Z."/>
            <person name="Jin W."/>
            <person name="Jiang J."/>
            <person name="Leong S.A."/>
            <person name="Iwama H."/>
            <person name="Gojobori T."/>
            <person name="Itoh T."/>
            <person name="Niimura Y."/>
            <person name="Fujii Y."/>
            <person name="Habara T."/>
            <person name="Sakai H."/>
            <person name="Sato Y."/>
            <person name="Wilson G."/>
            <person name="Kumar K."/>
            <person name="McCouch S."/>
            <person name="Juretic N."/>
            <person name="Hoen D."/>
            <person name="Wright S."/>
            <person name="Bruskiewich R."/>
            <person name="Bureau T."/>
            <person name="Miyao A."/>
            <person name="Hirochika H."/>
            <person name="Nishikawa T."/>
            <person name="Kadowaki K."/>
            <person name="Sugiura M."/>
            <person name="Burr B."/>
            <person name="Sasaki T."/>
        </authorList>
    </citation>
    <scope>NUCLEOTIDE SEQUENCE [LARGE SCALE GENOMIC DNA]</scope>
    <source>
        <strain evidence="2">cv. Nipponbare</strain>
    </source>
</reference>
<keyword evidence="2" id="KW-1185">Reference proteome</keyword>
<sequence length="94" mass="10715">MSEQRNNPLMGIHFIEVQFTCMLVDALCVDLLDNNLGSTLKDTMVNIPRVPMLEEVVISKPACGMDQLLKGKFTGNNNRILMSRIGTWGHCYWW</sequence>
<dbReference type="Proteomes" id="UP000059680">
    <property type="component" value="Chromosome 7"/>
</dbReference>
<proteinExistence type="predicted"/>
<dbReference type="Gramene" id="Os07t0134650-00">
    <property type="protein sequence ID" value="Os07t0134650-00"/>
    <property type="gene ID" value="Os07g0134650"/>
</dbReference>
<evidence type="ECO:0000313" key="1">
    <source>
        <dbReference type="EMBL" id="BAS99961.1"/>
    </source>
</evidence>
<reference evidence="1 2" key="2">
    <citation type="journal article" date="2013" name="Plant Cell Physiol.">
        <title>Rice Annotation Project Database (RAP-DB): an integrative and interactive database for rice genomics.</title>
        <authorList>
            <person name="Sakai H."/>
            <person name="Lee S.S."/>
            <person name="Tanaka T."/>
            <person name="Numa H."/>
            <person name="Kim J."/>
            <person name="Kawahara Y."/>
            <person name="Wakimoto H."/>
            <person name="Yang C.C."/>
            <person name="Iwamoto M."/>
            <person name="Abe T."/>
            <person name="Yamada Y."/>
            <person name="Muto A."/>
            <person name="Inokuchi H."/>
            <person name="Ikemura T."/>
            <person name="Matsumoto T."/>
            <person name="Sasaki T."/>
            <person name="Itoh T."/>
        </authorList>
    </citation>
    <scope>NUCLEOTIDE SEQUENCE [LARGE SCALE GENOMIC DNA]</scope>
    <source>
        <strain evidence="2">cv. Nipponbare</strain>
    </source>
</reference>
<evidence type="ECO:0000313" key="2">
    <source>
        <dbReference type="Proteomes" id="UP000059680"/>
    </source>
</evidence>
<name>A0A0N7KMW6_ORYSJ</name>